<feature type="domain" description="HTH cro/C1-type" evidence="3">
    <location>
        <begin position="21"/>
        <end position="76"/>
    </location>
</feature>
<evidence type="ECO:0000313" key="4">
    <source>
        <dbReference type="EMBL" id="MFC7307394.1"/>
    </source>
</evidence>
<sequence length="278" mass="30773">MSRWKELPDSLDPRVRQFVVQLRRIKDHSGLGLATLAARTAYSRSSWDRYLNGKALPPAEAVEALARACAADPARLLAQREVAAEAWGTTGQESGQESEQETDQEIDQETDREERSGESGVEPRAAAGRLRRVPWVAVVVSSLTTAAVILGALVLIAPWEDDEGSADADKPYTGEPHPEYGEFTYEPGKRYDCEVRRDDDGRLYAGYSRTRTELIERLSTRWSVVEAQCLLLYRGQNLGVADGAFGNATERAVKRIQDQGNIAVDGKVGPDTWKVLRK</sequence>
<dbReference type="Pfam" id="PF01471">
    <property type="entry name" value="PG_binding_1"/>
    <property type="match status" value="1"/>
</dbReference>
<feature type="transmembrane region" description="Helical" evidence="2">
    <location>
        <begin position="133"/>
        <end position="159"/>
    </location>
</feature>
<dbReference type="Gene3D" id="1.10.260.40">
    <property type="entry name" value="lambda repressor-like DNA-binding domains"/>
    <property type="match status" value="1"/>
</dbReference>
<evidence type="ECO:0000256" key="2">
    <source>
        <dbReference type="SAM" id="Phobius"/>
    </source>
</evidence>
<dbReference type="Pfam" id="PF13560">
    <property type="entry name" value="HTH_31"/>
    <property type="match status" value="1"/>
</dbReference>
<protein>
    <submittedName>
        <fullName evidence="4">Helix-turn-helix domain-containing protein</fullName>
    </submittedName>
</protein>
<name>A0ABW2JP19_9ACTN</name>
<dbReference type="Proteomes" id="UP001596523">
    <property type="component" value="Unassembled WGS sequence"/>
</dbReference>
<dbReference type="RefSeq" id="WP_381834261.1">
    <property type="nucleotide sequence ID" value="NZ_JBHTCF010000011.1"/>
</dbReference>
<reference evidence="5" key="1">
    <citation type="journal article" date="2019" name="Int. J. Syst. Evol. Microbiol.">
        <title>The Global Catalogue of Microorganisms (GCM) 10K type strain sequencing project: providing services to taxonomists for standard genome sequencing and annotation.</title>
        <authorList>
            <consortium name="The Broad Institute Genomics Platform"/>
            <consortium name="The Broad Institute Genome Sequencing Center for Infectious Disease"/>
            <person name="Wu L."/>
            <person name="Ma J."/>
        </authorList>
    </citation>
    <scope>NUCLEOTIDE SEQUENCE [LARGE SCALE GENOMIC DNA]</scope>
    <source>
        <strain evidence="5">SYNS20</strain>
    </source>
</reference>
<keyword evidence="2" id="KW-0472">Membrane</keyword>
<evidence type="ECO:0000259" key="3">
    <source>
        <dbReference type="SMART" id="SM00530"/>
    </source>
</evidence>
<dbReference type="InterPro" id="IPR010982">
    <property type="entry name" value="Lambda_DNA-bd_dom_sf"/>
</dbReference>
<dbReference type="CDD" id="cd00093">
    <property type="entry name" value="HTH_XRE"/>
    <property type="match status" value="1"/>
</dbReference>
<dbReference type="Gene3D" id="1.10.101.10">
    <property type="entry name" value="PGBD-like superfamily/PGBD"/>
    <property type="match status" value="1"/>
</dbReference>
<organism evidence="4 5">
    <name type="scientific">Streptomyces monticola</name>
    <dbReference type="NCBI Taxonomy" id="2666263"/>
    <lineage>
        <taxon>Bacteria</taxon>
        <taxon>Bacillati</taxon>
        <taxon>Actinomycetota</taxon>
        <taxon>Actinomycetes</taxon>
        <taxon>Kitasatosporales</taxon>
        <taxon>Streptomycetaceae</taxon>
        <taxon>Streptomyces</taxon>
    </lineage>
</organism>
<feature type="compositionally biased region" description="Acidic residues" evidence="1">
    <location>
        <begin position="96"/>
        <end position="111"/>
    </location>
</feature>
<proteinExistence type="predicted"/>
<dbReference type="InterPro" id="IPR002477">
    <property type="entry name" value="Peptidoglycan-bd-like"/>
</dbReference>
<dbReference type="InterPro" id="IPR036366">
    <property type="entry name" value="PGBDSf"/>
</dbReference>
<gene>
    <name evidence="4" type="ORF">ACFQVC_24600</name>
</gene>
<evidence type="ECO:0000256" key="1">
    <source>
        <dbReference type="SAM" id="MobiDB-lite"/>
    </source>
</evidence>
<dbReference type="SMART" id="SM00530">
    <property type="entry name" value="HTH_XRE"/>
    <property type="match status" value="1"/>
</dbReference>
<dbReference type="SUPFAM" id="SSF47090">
    <property type="entry name" value="PGBD-like"/>
    <property type="match status" value="1"/>
</dbReference>
<keyword evidence="2" id="KW-1133">Transmembrane helix</keyword>
<comment type="caution">
    <text evidence="4">The sequence shown here is derived from an EMBL/GenBank/DDBJ whole genome shotgun (WGS) entry which is preliminary data.</text>
</comment>
<dbReference type="InterPro" id="IPR036365">
    <property type="entry name" value="PGBD-like_sf"/>
</dbReference>
<evidence type="ECO:0000313" key="5">
    <source>
        <dbReference type="Proteomes" id="UP001596523"/>
    </source>
</evidence>
<accession>A0ABW2JP19</accession>
<dbReference type="InterPro" id="IPR001387">
    <property type="entry name" value="Cro/C1-type_HTH"/>
</dbReference>
<keyword evidence="5" id="KW-1185">Reference proteome</keyword>
<dbReference type="EMBL" id="JBHTCF010000011">
    <property type="protein sequence ID" value="MFC7307394.1"/>
    <property type="molecule type" value="Genomic_DNA"/>
</dbReference>
<keyword evidence="2" id="KW-0812">Transmembrane</keyword>
<feature type="region of interest" description="Disordered" evidence="1">
    <location>
        <begin position="86"/>
        <end position="125"/>
    </location>
</feature>
<dbReference type="SUPFAM" id="SSF47413">
    <property type="entry name" value="lambda repressor-like DNA-binding domains"/>
    <property type="match status" value="1"/>
</dbReference>